<comment type="function">
    <text evidence="1">Involved in endocytosis.</text>
</comment>
<evidence type="ECO:0000313" key="5">
    <source>
        <dbReference type="Proteomes" id="UP000694867"/>
    </source>
</evidence>
<comment type="similarity">
    <text evidence="2">Belongs to the YPP1 family.</text>
</comment>
<organism evidence="5 6">
    <name type="scientific">Galendromus occidentalis</name>
    <name type="common">western predatory mite</name>
    <dbReference type="NCBI Taxonomy" id="34638"/>
    <lineage>
        <taxon>Eukaryota</taxon>
        <taxon>Metazoa</taxon>
        <taxon>Ecdysozoa</taxon>
        <taxon>Arthropoda</taxon>
        <taxon>Chelicerata</taxon>
        <taxon>Arachnida</taxon>
        <taxon>Acari</taxon>
        <taxon>Parasitiformes</taxon>
        <taxon>Mesostigmata</taxon>
        <taxon>Gamasina</taxon>
        <taxon>Phytoseioidea</taxon>
        <taxon>Phytoseiidae</taxon>
        <taxon>Typhlodrominae</taxon>
        <taxon>Galendromus</taxon>
    </lineage>
</organism>
<evidence type="ECO:0000313" key="6">
    <source>
        <dbReference type="RefSeq" id="XP_003741986.1"/>
    </source>
</evidence>
<sequence length="842" mass="93821">MTSRIANKSKGLDSEIYKCRDESNWRKLLEMAEQLRQRSGQHSSHLANLLIGEAKLEIYLEDHPPVEQNIHKARTSLTDAKRYLTDCTRSDAAKSNVATDARFLLAKCCYAQGQYEQALDHLDQGGIERLEERPVGARMLKILAESFAVKGLCLEQQAKTTSVDREGIVKYYIQAGEMGLKYLQVVEKSQGIQGAVVQVTPGGLPAFGGAVTTEFRIGILLETALQRAPILMMKSGQIREAVDQYRSVLSAQETTSTQSLRMTLARQLAEVLLRGVCEHEWQQIQPQQEQKRTSKYWKPQYYCGGSLYVPGEHIEEILLLLSISDAIAVRNVVLDRSPDVAQDRAQSIKNVTSVLDLLSIALARNAQFGLLCENFEKVAKFSCEEYHIWNQFGLSLIAAGSHYRGVRMLLESAKLRPNSGFDLLLAAKVTLFNLNKATDALHLIETAIARERVLPGSDVLGVCLTLKGLCHEILADQTKCSKAKNEHRVQAFKAFIRARQIDPDYPQAEYLLGLHYANVHQIDAAMVCAKRVLSLAPDFFPGIQLLIVLLSAQKKHEEALQLVEMSLNEYPDNLNLLYLKLLLEEYLEGPHKALHTAGGMLKQWKMLYEGYLRVKQATHASGLTPPAIGTSSQLGPVPVTNAHSGRCSVLGSHWAEREGSVTAELDMSFSETLGKISPCARRVHVDENTMLQLQMHIWLLTAELYIKIEHFPEAEQSIAEASNVLPLSPYVLLVRGLLHDARNEYIEAKNCFESTLAVQPNNVIALQHLGLVYHHLGSHQLAKATLQSAALIEPMSATTWFYLGEVLQESGTPSEASECWETAVQLDLCTPILEFSKLPRTL</sequence>
<evidence type="ECO:0000259" key="4">
    <source>
        <dbReference type="Pfam" id="PF19440"/>
    </source>
</evidence>
<dbReference type="GO" id="GO:0072659">
    <property type="term" value="P:protein localization to plasma membrane"/>
    <property type="evidence" value="ECO:0007669"/>
    <property type="project" value="TreeGrafter"/>
</dbReference>
<keyword evidence="5" id="KW-1185">Reference proteome</keyword>
<accession>A0AAJ6VX89</accession>
<dbReference type="PANTHER" id="PTHR23083">
    <property type="entry name" value="TETRATRICOPEPTIDE REPEAT PROTEIN, TPR"/>
    <property type="match status" value="1"/>
</dbReference>
<dbReference type="InterPro" id="IPR051722">
    <property type="entry name" value="Endocytosis_PI4K-reg_protein"/>
</dbReference>
<dbReference type="InterPro" id="IPR011990">
    <property type="entry name" value="TPR-like_helical_dom_sf"/>
</dbReference>
<dbReference type="GeneID" id="100906841"/>
<dbReference type="RefSeq" id="XP_003741986.1">
    <property type="nucleotide sequence ID" value="XM_003741938.1"/>
</dbReference>
<dbReference type="CTD" id="225049"/>
<dbReference type="SMART" id="SM00028">
    <property type="entry name" value="TPR"/>
    <property type="match status" value="7"/>
</dbReference>
<feature type="domain" description="Tetratricopeptide repeat protein 7 N-terminal" evidence="4">
    <location>
        <begin position="1"/>
        <end position="373"/>
    </location>
</feature>
<name>A0AAJ6VX89_9ACAR</name>
<dbReference type="SUPFAM" id="SSF48452">
    <property type="entry name" value="TPR-like"/>
    <property type="match status" value="2"/>
</dbReference>
<dbReference type="Proteomes" id="UP000694867">
    <property type="component" value="Unplaced"/>
</dbReference>
<dbReference type="Gene3D" id="1.25.40.10">
    <property type="entry name" value="Tetratricopeptide repeat domain"/>
    <property type="match status" value="3"/>
</dbReference>
<dbReference type="PANTHER" id="PTHR23083:SF464">
    <property type="entry name" value="TETRATRICOPEPTIDE REPEAT DOMAIN 7, ISOFORM A"/>
    <property type="match status" value="1"/>
</dbReference>
<proteinExistence type="inferred from homology"/>
<evidence type="ECO:0000256" key="1">
    <source>
        <dbReference type="ARBA" id="ARBA00002550"/>
    </source>
</evidence>
<gene>
    <name evidence="6" type="primary">LOC100906841</name>
</gene>
<dbReference type="Pfam" id="PF19440">
    <property type="entry name" value="TTC7_N"/>
    <property type="match status" value="1"/>
</dbReference>
<evidence type="ECO:0000256" key="3">
    <source>
        <dbReference type="PROSITE-ProRule" id="PRU00339"/>
    </source>
</evidence>
<dbReference type="KEGG" id="goe:100906841"/>
<protein>
    <submittedName>
        <fullName evidence="6">Tetratricopeptide repeat protein 7B</fullName>
    </submittedName>
</protein>
<dbReference type="GO" id="GO:0046854">
    <property type="term" value="P:phosphatidylinositol phosphate biosynthetic process"/>
    <property type="evidence" value="ECO:0007669"/>
    <property type="project" value="TreeGrafter"/>
</dbReference>
<keyword evidence="3" id="KW-0802">TPR repeat</keyword>
<dbReference type="InterPro" id="IPR019734">
    <property type="entry name" value="TPR_rpt"/>
</dbReference>
<dbReference type="PROSITE" id="PS50005">
    <property type="entry name" value="TPR"/>
    <property type="match status" value="1"/>
</dbReference>
<dbReference type="Pfam" id="PF13432">
    <property type="entry name" value="TPR_16"/>
    <property type="match status" value="1"/>
</dbReference>
<evidence type="ECO:0000256" key="2">
    <source>
        <dbReference type="ARBA" id="ARBA00038251"/>
    </source>
</evidence>
<dbReference type="InterPro" id="IPR045819">
    <property type="entry name" value="TTC7_N"/>
</dbReference>
<dbReference type="AlphaFoldDB" id="A0AAJ6VX89"/>
<dbReference type="GO" id="GO:0005886">
    <property type="term" value="C:plasma membrane"/>
    <property type="evidence" value="ECO:0007669"/>
    <property type="project" value="TreeGrafter"/>
</dbReference>
<reference evidence="6" key="1">
    <citation type="submission" date="2025-08" db="UniProtKB">
        <authorList>
            <consortium name="RefSeq"/>
        </authorList>
    </citation>
    <scope>IDENTIFICATION</scope>
</reference>
<feature type="repeat" description="TPR" evidence="3">
    <location>
        <begin position="729"/>
        <end position="762"/>
    </location>
</feature>